<evidence type="ECO:0000313" key="1">
    <source>
        <dbReference type="EMBL" id="SMC64833.1"/>
    </source>
</evidence>
<gene>
    <name evidence="1" type="ORF">SAMN06297397_1754</name>
</gene>
<sequence length="180" mass="19698">MSRILIITTSLRAKSNSDILAEQMAAGARDAGHQVECISLKGKTIGFCRGCLACQKTQKCVQNDDAAAIAEKAINADTLVFVTPIYYYEMSGQMKTLLDRLNPLYSADYRFRKVYMLSVAAEDEAFVPEKAVSGLQGWVDCFEKAGFAGSLFCGGINSPAEASGRNEEQHEAYEFGQKLQ</sequence>
<dbReference type="EMBL" id="FWXZ01000003">
    <property type="protein sequence ID" value="SMC64833.1"/>
    <property type="molecule type" value="Genomic_DNA"/>
</dbReference>
<organism evidence="1 2">
    <name type="scientific">Aristaeella lactis</name>
    <dbReference type="NCBI Taxonomy" id="3046383"/>
    <lineage>
        <taxon>Bacteria</taxon>
        <taxon>Bacillati</taxon>
        <taxon>Bacillota</taxon>
        <taxon>Clostridia</taxon>
        <taxon>Eubacteriales</taxon>
        <taxon>Aristaeellaceae</taxon>
        <taxon>Aristaeella</taxon>
    </lineage>
</organism>
<comment type="caution">
    <text evidence="1">The sequence shown here is derived from an EMBL/GenBank/DDBJ whole genome shotgun (WGS) entry which is preliminary data.</text>
</comment>
<accession>A0AC61PLR9</accession>
<dbReference type="Proteomes" id="UP000192328">
    <property type="component" value="Unassembled WGS sequence"/>
</dbReference>
<name>A0AC61PLR9_9FIRM</name>
<evidence type="ECO:0000313" key="2">
    <source>
        <dbReference type="Proteomes" id="UP000192328"/>
    </source>
</evidence>
<proteinExistence type="predicted"/>
<reference evidence="1" key="1">
    <citation type="submission" date="2017-04" db="EMBL/GenBank/DDBJ databases">
        <authorList>
            <person name="Varghese N."/>
            <person name="Submissions S."/>
        </authorList>
    </citation>
    <scope>NUCLEOTIDE SEQUENCE</scope>
    <source>
        <strain evidence="1">WTE2008</strain>
    </source>
</reference>
<protein>
    <submittedName>
        <fullName evidence="1">NADPH-dependent FMN reductase</fullName>
    </submittedName>
</protein>
<keyword evidence="2" id="KW-1185">Reference proteome</keyword>